<keyword evidence="1" id="KW-0812">Transmembrane</keyword>
<evidence type="ECO:0000256" key="1">
    <source>
        <dbReference type="SAM" id="Phobius"/>
    </source>
</evidence>
<dbReference type="AlphaFoldDB" id="A0A1T5B7Y7"/>
<dbReference type="EMBL" id="FUYQ01000006">
    <property type="protein sequence ID" value="SKB43275.1"/>
    <property type="molecule type" value="Genomic_DNA"/>
</dbReference>
<organism evidence="2 3">
    <name type="scientific">Parabacteroides chartae</name>
    <dbReference type="NCBI Taxonomy" id="1037355"/>
    <lineage>
        <taxon>Bacteria</taxon>
        <taxon>Pseudomonadati</taxon>
        <taxon>Bacteroidota</taxon>
        <taxon>Bacteroidia</taxon>
        <taxon>Bacteroidales</taxon>
        <taxon>Tannerellaceae</taxon>
        <taxon>Parabacteroides</taxon>
    </lineage>
</organism>
<proteinExistence type="predicted"/>
<sequence>MNTLISLILVVFAILQIILFFKIWGMTNDIREIRDKYLKSDIKQIVEPQNNLNMNYELNELVVDIKTGKQMRIKEYKDNKYSCYVNSGTKFVGDFDESEIRKFS</sequence>
<gene>
    <name evidence="2" type="ORF">SAMN05660349_01124</name>
</gene>
<protein>
    <submittedName>
        <fullName evidence="2">Uncharacterized protein</fullName>
    </submittedName>
</protein>
<accession>A0A1T5B7Y7</accession>
<feature type="transmembrane region" description="Helical" evidence="1">
    <location>
        <begin position="6"/>
        <end position="24"/>
    </location>
</feature>
<dbReference type="RefSeq" id="WP_079682773.1">
    <property type="nucleotide sequence ID" value="NZ_FUYQ01000006.1"/>
</dbReference>
<keyword evidence="1" id="KW-1133">Transmembrane helix</keyword>
<name>A0A1T5B7Y7_9BACT</name>
<evidence type="ECO:0000313" key="3">
    <source>
        <dbReference type="Proteomes" id="UP000190852"/>
    </source>
</evidence>
<keyword evidence="3" id="KW-1185">Reference proteome</keyword>
<evidence type="ECO:0000313" key="2">
    <source>
        <dbReference type="EMBL" id="SKB43275.1"/>
    </source>
</evidence>
<dbReference type="Proteomes" id="UP000190852">
    <property type="component" value="Unassembled WGS sequence"/>
</dbReference>
<reference evidence="3" key="1">
    <citation type="submission" date="2017-02" db="EMBL/GenBank/DDBJ databases">
        <authorList>
            <person name="Varghese N."/>
            <person name="Submissions S."/>
        </authorList>
    </citation>
    <scope>NUCLEOTIDE SEQUENCE [LARGE SCALE GENOMIC DNA]</scope>
    <source>
        <strain evidence="3">DSM 24967</strain>
    </source>
</reference>
<keyword evidence="1" id="KW-0472">Membrane</keyword>